<sequence length="51" mass="5465">MPVHGDLDRLPAPTGFVSAPTLRKASSAYASVAHDSSRDHSLADYGARKRQ</sequence>
<reference evidence="2" key="1">
    <citation type="submission" date="2021-10" db="EMBL/GenBank/DDBJ databases">
        <title>Melipona bicolor Genome sequencing and assembly.</title>
        <authorList>
            <person name="Araujo N.S."/>
            <person name="Arias M.C."/>
        </authorList>
    </citation>
    <scope>NUCLEOTIDE SEQUENCE</scope>
    <source>
        <strain evidence="2">USP_2M_L1-L4_2017</strain>
        <tissue evidence="2">Whole body</tissue>
    </source>
</reference>
<evidence type="ECO:0000313" key="3">
    <source>
        <dbReference type="Proteomes" id="UP001177670"/>
    </source>
</evidence>
<organism evidence="2 3">
    <name type="scientific">Melipona bicolor</name>
    <dbReference type="NCBI Taxonomy" id="60889"/>
    <lineage>
        <taxon>Eukaryota</taxon>
        <taxon>Metazoa</taxon>
        <taxon>Ecdysozoa</taxon>
        <taxon>Arthropoda</taxon>
        <taxon>Hexapoda</taxon>
        <taxon>Insecta</taxon>
        <taxon>Pterygota</taxon>
        <taxon>Neoptera</taxon>
        <taxon>Endopterygota</taxon>
        <taxon>Hymenoptera</taxon>
        <taxon>Apocrita</taxon>
        <taxon>Aculeata</taxon>
        <taxon>Apoidea</taxon>
        <taxon>Anthophila</taxon>
        <taxon>Apidae</taxon>
        <taxon>Melipona</taxon>
    </lineage>
</organism>
<dbReference type="Proteomes" id="UP001177670">
    <property type="component" value="Unassembled WGS sequence"/>
</dbReference>
<evidence type="ECO:0000313" key="2">
    <source>
        <dbReference type="EMBL" id="KAK1121421.1"/>
    </source>
</evidence>
<evidence type="ECO:0000256" key="1">
    <source>
        <dbReference type="SAM" id="MobiDB-lite"/>
    </source>
</evidence>
<feature type="region of interest" description="Disordered" evidence="1">
    <location>
        <begin position="29"/>
        <end position="51"/>
    </location>
</feature>
<dbReference type="AlphaFoldDB" id="A0AA40FLK2"/>
<name>A0AA40FLK2_9HYME</name>
<proteinExistence type="predicted"/>
<protein>
    <submittedName>
        <fullName evidence="2">Uncharacterized protein</fullName>
    </submittedName>
</protein>
<dbReference type="EMBL" id="JAHYIQ010000026">
    <property type="protein sequence ID" value="KAK1121421.1"/>
    <property type="molecule type" value="Genomic_DNA"/>
</dbReference>
<accession>A0AA40FLK2</accession>
<gene>
    <name evidence="2" type="ORF">K0M31_010223</name>
</gene>
<keyword evidence="3" id="KW-1185">Reference proteome</keyword>
<comment type="caution">
    <text evidence="2">The sequence shown here is derived from an EMBL/GenBank/DDBJ whole genome shotgun (WGS) entry which is preliminary data.</text>
</comment>